<feature type="non-terminal residue" evidence="2">
    <location>
        <position position="1"/>
    </location>
</feature>
<accession>X0SF60</accession>
<dbReference type="EMBL" id="BARS01004198">
    <property type="protein sequence ID" value="GAF74507.1"/>
    <property type="molecule type" value="Genomic_DNA"/>
</dbReference>
<gene>
    <name evidence="2" type="ORF">S01H1_08182</name>
</gene>
<feature type="compositionally biased region" description="Acidic residues" evidence="1">
    <location>
        <begin position="118"/>
        <end position="127"/>
    </location>
</feature>
<proteinExistence type="predicted"/>
<name>X0SF60_9ZZZZ</name>
<sequence length="298" mass="32865">WHDVAIKRALKNALNKAYGIPSPREIAEETWRVGDVTTTEEDWKVVEDEMPDASKEQRELLAAATALERARKAEFEAMSPEQQKAQVACNSRLLYGKDEDDPLGADTPPTPQEPPPEHDEEPEEEAGGAEPPNDALTPEVIQRVCRYKAKWQKGEAADWSDAVRQDVEPISEPIDADTLMKVSAAVNKAITGRTQKAKDDKRHEVYQYLFGLNSGKKLTTLEGAAILAWIGLPDGKIGDIKALARAEVEGVLRAHQSEAGQVGMELAEPDDAREEELQARDEALPVEHTTGQAKLFKT</sequence>
<dbReference type="AlphaFoldDB" id="X0SF60"/>
<evidence type="ECO:0000313" key="2">
    <source>
        <dbReference type="EMBL" id="GAF74507.1"/>
    </source>
</evidence>
<feature type="region of interest" description="Disordered" evidence="1">
    <location>
        <begin position="74"/>
        <end position="136"/>
    </location>
</feature>
<feature type="compositionally biased region" description="Polar residues" evidence="1">
    <location>
        <begin position="80"/>
        <end position="89"/>
    </location>
</feature>
<organism evidence="2">
    <name type="scientific">marine sediment metagenome</name>
    <dbReference type="NCBI Taxonomy" id="412755"/>
    <lineage>
        <taxon>unclassified sequences</taxon>
        <taxon>metagenomes</taxon>
        <taxon>ecological metagenomes</taxon>
    </lineage>
</organism>
<evidence type="ECO:0000256" key="1">
    <source>
        <dbReference type="SAM" id="MobiDB-lite"/>
    </source>
</evidence>
<comment type="caution">
    <text evidence="2">The sequence shown here is derived from an EMBL/GenBank/DDBJ whole genome shotgun (WGS) entry which is preliminary data.</text>
</comment>
<reference evidence="2" key="1">
    <citation type="journal article" date="2014" name="Front. Microbiol.">
        <title>High frequency of phylogenetically diverse reductive dehalogenase-homologous genes in deep subseafloor sedimentary metagenomes.</title>
        <authorList>
            <person name="Kawai M."/>
            <person name="Futagami T."/>
            <person name="Toyoda A."/>
            <person name="Takaki Y."/>
            <person name="Nishi S."/>
            <person name="Hori S."/>
            <person name="Arai W."/>
            <person name="Tsubouchi T."/>
            <person name="Morono Y."/>
            <person name="Uchiyama I."/>
            <person name="Ito T."/>
            <person name="Fujiyama A."/>
            <person name="Inagaki F."/>
            <person name="Takami H."/>
        </authorList>
    </citation>
    <scope>NUCLEOTIDE SEQUENCE</scope>
    <source>
        <strain evidence="2">Expedition CK06-06</strain>
    </source>
</reference>
<protein>
    <submittedName>
        <fullName evidence="2">Uncharacterized protein</fullName>
    </submittedName>
</protein>